<feature type="transmembrane region" description="Helical" evidence="7">
    <location>
        <begin position="99"/>
        <end position="117"/>
    </location>
</feature>
<gene>
    <name evidence="8" type="ORF">GH754_16840</name>
</gene>
<name>A0A6G1XAW2_9BACI</name>
<feature type="transmembrane region" description="Helical" evidence="7">
    <location>
        <begin position="343"/>
        <end position="363"/>
    </location>
</feature>
<dbReference type="Proteomes" id="UP000480185">
    <property type="component" value="Unassembled WGS sequence"/>
</dbReference>
<feature type="transmembrane region" description="Helical" evidence="7">
    <location>
        <begin position="316"/>
        <end position="337"/>
    </location>
</feature>
<protein>
    <submittedName>
        <fullName evidence="8">Uracil permease</fullName>
    </submittedName>
</protein>
<keyword evidence="6 7" id="KW-0472">Membrane</keyword>
<dbReference type="Pfam" id="PF00860">
    <property type="entry name" value="Xan_ur_permease"/>
    <property type="match status" value="1"/>
</dbReference>
<evidence type="ECO:0000256" key="5">
    <source>
        <dbReference type="ARBA" id="ARBA00022989"/>
    </source>
</evidence>
<evidence type="ECO:0000256" key="3">
    <source>
        <dbReference type="ARBA" id="ARBA00022448"/>
    </source>
</evidence>
<evidence type="ECO:0000313" key="9">
    <source>
        <dbReference type="Proteomes" id="UP000480185"/>
    </source>
</evidence>
<feature type="transmembrane region" description="Helical" evidence="7">
    <location>
        <begin position="12"/>
        <end position="35"/>
    </location>
</feature>
<evidence type="ECO:0000256" key="1">
    <source>
        <dbReference type="ARBA" id="ARBA00004141"/>
    </source>
</evidence>
<evidence type="ECO:0000256" key="4">
    <source>
        <dbReference type="ARBA" id="ARBA00022692"/>
    </source>
</evidence>
<feature type="transmembrane region" description="Helical" evidence="7">
    <location>
        <begin position="189"/>
        <end position="206"/>
    </location>
</feature>
<keyword evidence="3" id="KW-0813">Transport</keyword>
<dbReference type="AlphaFoldDB" id="A0A6G1XAW2"/>
<evidence type="ECO:0000256" key="6">
    <source>
        <dbReference type="ARBA" id="ARBA00023136"/>
    </source>
</evidence>
<dbReference type="InterPro" id="IPR006043">
    <property type="entry name" value="NCS2"/>
</dbReference>
<dbReference type="EMBL" id="WJNH01000014">
    <property type="protein sequence ID" value="MRG87928.1"/>
    <property type="molecule type" value="Genomic_DNA"/>
</dbReference>
<reference evidence="8 9" key="1">
    <citation type="submission" date="2019-11" db="EMBL/GenBank/DDBJ databases">
        <authorList>
            <person name="Li J."/>
        </authorList>
    </citation>
    <scope>NUCLEOTIDE SEQUENCE [LARGE SCALE GENOMIC DNA]</scope>
    <source>
        <strain evidence="8 9">J4</strain>
    </source>
</reference>
<comment type="subcellular location">
    <subcellularLocation>
        <location evidence="1">Membrane</location>
        <topology evidence="1">Multi-pass membrane protein</topology>
    </subcellularLocation>
</comment>
<feature type="transmembrane region" description="Helical" evidence="7">
    <location>
        <begin position="375"/>
        <end position="394"/>
    </location>
</feature>
<sequence length="434" mass="47543">MQSFQRISLETLQWFIFLLASSVAIPIVIGSVYELSFIEISGLMQRTFFVVGLACFLQGLMGHRLPIADGPAGIWISTFTIYAITALQHGSSLRETLQVLETAMLLTGLFLVIFGVFRLSQKLITIFTPLVTGAFLFMLTIQLSGTFLEGMLGMSGDENVAQLDAAFIAFFVFFFVLGFSTFWRGPLKNYAVLIGIGIGWILDWIIRGRETVEQSMPLVQFPEIFAWGLPKWDIGTLPIAFFIAIILLSNIVASLGAAGYVLKGEPSFRPQQMNKGSYTLGINHGLSALFSSVAVVTLASSSGFMELTGQRRKSPFMFASLLLVFVSLFPPIVSFVSMIPSPVANAALLATFVQLMGIGLGNITSQTLDQRKMTILGITFLLGIGLMFMPSETFQGMPSIIQNVVGNGLLMGTILIILLEQLWKEDQAKDGKYK</sequence>
<organism evidence="8 9">
    <name type="scientific">Salinibacillus xinjiangensis</name>
    <dbReference type="NCBI Taxonomy" id="1229268"/>
    <lineage>
        <taxon>Bacteria</taxon>
        <taxon>Bacillati</taxon>
        <taxon>Bacillota</taxon>
        <taxon>Bacilli</taxon>
        <taxon>Bacillales</taxon>
        <taxon>Bacillaceae</taxon>
        <taxon>Salinibacillus</taxon>
    </lineage>
</organism>
<evidence type="ECO:0000313" key="8">
    <source>
        <dbReference type="EMBL" id="MRG87928.1"/>
    </source>
</evidence>
<keyword evidence="9" id="KW-1185">Reference proteome</keyword>
<dbReference type="NCBIfam" id="NF037981">
    <property type="entry name" value="NCS2_1"/>
    <property type="match status" value="1"/>
</dbReference>
<feature type="transmembrane region" description="Helical" evidence="7">
    <location>
        <begin position="71"/>
        <end position="87"/>
    </location>
</feature>
<evidence type="ECO:0000256" key="7">
    <source>
        <dbReference type="SAM" id="Phobius"/>
    </source>
</evidence>
<proteinExistence type="inferred from homology"/>
<keyword evidence="5 7" id="KW-1133">Transmembrane helix</keyword>
<evidence type="ECO:0000256" key="2">
    <source>
        <dbReference type="ARBA" id="ARBA00008821"/>
    </source>
</evidence>
<dbReference type="GO" id="GO:0005886">
    <property type="term" value="C:plasma membrane"/>
    <property type="evidence" value="ECO:0007669"/>
    <property type="project" value="TreeGrafter"/>
</dbReference>
<dbReference type="GO" id="GO:0042907">
    <property type="term" value="F:xanthine transmembrane transporter activity"/>
    <property type="evidence" value="ECO:0007669"/>
    <property type="project" value="TreeGrafter"/>
</dbReference>
<feature type="transmembrane region" description="Helical" evidence="7">
    <location>
        <begin position="400"/>
        <end position="419"/>
    </location>
</feature>
<dbReference type="PANTHER" id="PTHR42810">
    <property type="entry name" value="PURINE PERMEASE C1399.01C-RELATED"/>
    <property type="match status" value="1"/>
</dbReference>
<feature type="transmembrane region" description="Helical" evidence="7">
    <location>
        <begin position="160"/>
        <end position="183"/>
    </location>
</feature>
<feature type="transmembrane region" description="Helical" evidence="7">
    <location>
        <begin position="239"/>
        <end position="262"/>
    </location>
</feature>
<dbReference type="PANTHER" id="PTHR42810:SF1">
    <property type="entry name" value="PURINE PERMEASE YWDJ-RELATED"/>
    <property type="match status" value="1"/>
</dbReference>
<feature type="transmembrane region" description="Helical" evidence="7">
    <location>
        <begin position="123"/>
        <end position="148"/>
    </location>
</feature>
<feature type="transmembrane region" description="Helical" evidence="7">
    <location>
        <begin position="282"/>
        <end position="304"/>
    </location>
</feature>
<comment type="similarity">
    <text evidence="2">Belongs to the nucleobase:cation symporter-2 (NCS2) (TC 2.A.40) family.</text>
</comment>
<dbReference type="OrthoDB" id="5597247at2"/>
<comment type="caution">
    <text evidence="8">The sequence shown here is derived from an EMBL/GenBank/DDBJ whole genome shotgun (WGS) entry which is preliminary data.</text>
</comment>
<accession>A0A6G1XAW2</accession>
<keyword evidence="4 7" id="KW-0812">Transmembrane</keyword>